<evidence type="ECO:0000256" key="3">
    <source>
        <dbReference type="ARBA" id="ARBA00022692"/>
    </source>
</evidence>
<evidence type="ECO:0000256" key="1">
    <source>
        <dbReference type="ARBA" id="ARBA00004141"/>
    </source>
</evidence>
<comment type="subcellular location">
    <subcellularLocation>
        <location evidence="1">Membrane</location>
        <topology evidence="1">Multi-pass membrane protein</topology>
    </subcellularLocation>
</comment>
<name>A0AAW4VWM1_9FIRM</name>
<evidence type="ECO:0008006" key="10">
    <source>
        <dbReference type="Google" id="ProtNLM"/>
    </source>
</evidence>
<dbReference type="EMBL" id="JAJEPX010000002">
    <property type="protein sequence ID" value="MCC2175897.1"/>
    <property type="molecule type" value="Genomic_DNA"/>
</dbReference>
<proteinExistence type="inferred from homology"/>
<evidence type="ECO:0000256" key="6">
    <source>
        <dbReference type="RuleBase" id="RU362091"/>
    </source>
</evidence>
<dbReference type="PROSITE" id="PS50283">
    <property type="entry name" value="NA_SOLUT_SYMP_3"/>
    <property type="match status" value="1"/>
</dbReference>
<sequence>MAGSLLALFAAPRYLKSGITTIPQLLGERYDKPTKLWFSIAYIILYLFVQILVILYSGSLVFENIFNLSGILGITKFQSIIILCILITIIGSIYAIFGGLKAVAVSDTINGVGLLIGGLMIPFLALNVLGHASGSENSVAYPLRLMYHQFKRVRQPKQENLEVIYYGTEKMRLHRYPLHRAGLARPFPGCKERRL</sequence>
<dbReference type="RefSeq" id="WP_227600072.1">
    <property type="nucleotide sequence ID" value="NZ_JAJEPX010000002.1"/>
</dbReference>
<keyword evidence="5 7" id="KW-0472">Membrane</keyword>
<dbReference type="PANTHER" id="PTHR11819:SF195">
    <property type="entry name" value="SODIUM_GLUCOSE COTRANSPORTER 4"/>
    <property type="match status" value="1"/>
</dbReference>
<evidence type="ECO:0000313" key="8">
    <source>
        <dbReference type="EMBL" id="MCC2175897.1"/>
    </source>
</evidence>
<comment type="similarity">
    <text evidence="2 6">Belongs to the sodium:solute symporter (SSF) (TC 2.A.21) family.</text>
</comment>
<keyword evidence="3 7" id="KW-0812">Transmembrane</keyword>
<dbReference type="InterPro" id="IPR038377">
    <property type="entry name" value="Na/Glc_symporter_sf"/>
</dbReference>
<dbReference type="GO" id="GO:0005412">
    <property type="term" value="F:D-glucose:sodium symporter activity"/>
    <property type="evidence" value="ECO:0007669"/>
    <property type="project" value="TreeGrafter"/>
</dbReference>
<reference evidence="8 9" key="1">
    <citation type="submission" date="2021-10" db="EMBL/GenBank/DDBJ databases">
        <title>Anaerobic single-cell dispensing facilitates the cultivation of human gut bacteria.</title>
        <authorList>
            <person name="Afrizal A."/>
        </authorList>
    </citation>
    <scope>NUCLEOTIDE SEQUENCE [LARGE SCALE GENOMIC DNA]</scope>
    <source>
        <strain evidence="8 9">CLA-AA-H270</strain>
    </source>
</reference>
<comment type="caution">
    <text evidence="8">The sequence shown here is derived from an EMBL/GenBank/DDBJ whole genome shotgun (WGS) entry which is preliminary data.</text>
</comment>
<feature type="transmembrane region" description="Helical" evidence="7">
    <location>
        <begin position="109"/>
        <end position="129"/>
    </location>
</feature>
<dbReference type="AlphaFoldDB" id="A0AAW4VWM1"/>
<accession>A0AAW4VWM1</accession>
<organism evidence="8 9">
    <name type="scientific">Agathobaculum butyriciproducens</name>
    <dbReference type="NCBI Taxonomy" id="1628085"/>
    <lineage>
        <taxon>Bacteria</taxon>
        <taxon>Bacillati</taxon>
        <taxon>Bacillota</taxon>
        <taxon>Clostridia</taxon>
        <taxon>Eubacteriales</taxon>
        <taxon>Butyricicoccaceae</taxon>
        <taxon>Agathobaculum</taxon>
    </lineage>
</organism>
<dbReference type="InterPro" id="IPR001734">
    <property type="entry name" value="Na/solute_symporter"/>
</dbReference>
<gene>
    <name evidence="8" type="ORF">LKD22_01915</name>
</gene>
<protein>
    <recommendedName>
        <fullName evidence="10">Sodium:solute symporter family protein</fullName>
    </recommendedName>
</protein>
<dbReference type="GO" id="GO:0005886">
    <property type="term" value="C:plasma membrane"/>
    <property type="evidence" value="ECO:0007669"/>
    <property type="project" value="TreeGrafter"/>
</dbReference>
<feature type="transmembrane region" description="Helical" evidence="7">
    <location>
        <begin position="36"/>
        <end position="56"/>
    </location>
</feature>
<evidence type="ECO:0000256" key="7">
    <source>
        <dbReference type="SAM" id="Phobius"/>
    </source>
</evidence>
<evidence type="ECO:0000313" key="9">
    <source>
        <dbReference type="Proteomes" id="UP001298753"/>
    </source>
</evidence>
<dbReference type="GeneID" id="98660757"/>
<evidence type="ECO:0000256" key="5">
    <source>
        <dbReference type="ARBA" id="ARBA00023136"/>
    </source>
</evidence>
<evidence type="ECO:0000256" key="2">
    <source>
        <dbReference type="ARBA" id="ARBA00006434"/>
    </source>
</evidence>
<keyword evidence="4 7" id="KW-1133">Transmembrane helix</keyword>
<feature type="transmembrane region" description="Helical" evidence="7">
    <location>
        <begin position="77"/>
        <end position="97"/>
    </location>
</feature>
<dbReference type="PANTHER" id="PTHR11819">
    <property type="entry name" value="SOLUTE CARRIER FAMILY 5"/>
    <property type="match status" value="1"/>
</dbReference>
<dbReference type="Pfam" id="PF00474">
    <property type="entry name" value="SSF"/>
    <property type="match status" value="1"/>
</dbReference>
<dbReference type="Gene3D" id="1.20.1730.10">
    <property type="entry name" value="Sodium/glucose cotransporter"/>
    <property type="match status" value="1"/>
</dbReference>
<keyword evidence="9" id="KW-1185">Reference proteome</keyword>
<dbReference type="Proteomes" id="UP001298753">
    <property type="component" value="Unassembled WGS sequence"/>
</dbReference>
<evidence type="ECO:0000256" key="4">
    <source>
        <dbReference type="ARBA" id="ARBA00022989"/>
    </source>
</evidence>